<accession>A0A3K4CXI8</accession>
<dbReference type="PROSITE" id="PS51755">
    <property type="entry name" value="OMPR_PHOB"/>
    <property type="match status" value="1"/>
</dbReference>
<evidence type="ECO:0000256" key="2">
    <source>
        <dbReference type="PROSITE-ProRule" id="PRU01091"/>
    </source>
</evidence>
<dbReference type="GO" id="GO:0006355">
    <property type="term" value="P:regulation of DNA-templated transcription"/>
    <property type="evidence" value="ECO:0007669"/>
    <property type="project" value="InterPro"/>
</dbReference>
<evidence type="ECO:0000313" key="4">
    <source>
        <dbReference type="EMBL" id="MSI72293.1"/>
    </source>
</evidence>
<organism evidence="5 7">
    <name type="scientific">Escherichia coli</name>
    <dbReference type="NCBI Taxonomy" id="562"/>
    <lineage>
        <taxon>Bacteria</taxon>
        <taxon>Pseudomonadati</taxon>
        <taxon>Pseudomonadota</taxon>
        <taxon>Gammaproteobacteria</taxon>
        <taxon>Enterobacterales</taxon>
        <taxon>Enterobacteriaceae</taxon>
        <taxon>Escherichia</taxon>
    </lineage>
</organism>
<evidence type="ECO:0000313" key="5">
    <source>
        <dbReference type="EMBL" id="NAG22347.1"/>
    </source>
</evidence>
<reference evidence="6 7" key="1">
    <citation type="journal article" date="2019" name="Nat. Med.">
        <title>A library of human gut bacterial isolates paired with longitudinal multiomics data enables mechanistic microbiome research.</title>
        <authorList>
            <person name="Poyet M."/>
            <person name="Groussin M."/>
            <person name="Gibbons S.M."/>
            <person name="Avila-Pacheco J."/>
            <person name="Jiang X."/>
            <person name="Kearney S.M."/>
            <person name="Perrotta A.R."/>
            <person name="Berdy B."/>
            <person name="Zhao S."/>
            <person name="Lieberman T.D."/>
            <person name="Swanson P.K."/>
            <person name="Smith M."/>
            <person name="Roesemann S."/>
            <person name="Alexander J.E."/>
            <person name="Rich S.A."/>
            <person name="Livny J."/>
            <person name="Vlamakis H."/>
            <person name="Clish C."/>
            <person name="Bullock K."/>
            <person name="Deik A."/>
            <person name="Scott J."/>
            <person name="Pierce K.A."/>
            <person name="Xavier R.J."/>
            <person name="Alm E.J."/>
        </authorList>
    </citation>
    <scope>NUCLEOTIDE SEQUENCE [LARGE SCALE GENOMIC DNA]</scope>
    <source>
        <strain evidence="5 7">BIOML-A112</strain>
        <strain evidence="4 6">BIOML-A382</strain>
    </source>
</reference>
<dbReference type="Proteomes" id="UP000475070">
    <property type="component" value="Unassembled WGS sequence"/>
</dbReference>
<dbReference type="Proteomes" id="UP000438958">
    <property type="component" value="Unassembled WGS sequence"/>
</dbReference>
<evidence type="ECO:0000313" key="7">
    <source>
        <dbReference type="Proteomes" id="UP000475070"/>
    </source>
</evidence>
<evidence type="ECO:0000313" key="6">
    <source>
        <dbReference type="Proteomes" id="UP000438958"/>
    </source>
</evidence>
<protein>
    <submittedName>
        <fullName evidence="5">Winged helix family transcriptional regulator</fullName>
    </submittedName>
</protein>
<name>A0A3K4CXI8_ECOLX</name>
<comment type="caution">
    <text evidence="5">The sequence shown here is derived from an EMBL/GenBank/DDBJ whole genome shotgun (WGS) entry which is preliminary data.</text>
</comment>
<dbReference type="CDD" id="cd00383">
    <property type="entry name" value="trans_reg_C"/>
    <property type="match status" value="1"/>
</dbReference>
<feature type="domain" description="OmpR/PhoB-type" evidence="3">
    <location>
        <begin position="1"/>
        <end position="100"/>
    </location>
</feature>
<dbReference type="InterPro" id="IPR036388">
    <property type="entry name" value="WH-like_DNA-bd_sf"/>
</dbReference>
<feature type="DNA-binding region" description="OmpR/PhoB-type" evidence="2">
    <location>
        <begin position="1"/>
        <end position="100"/>
    </location>
</feature>
<dbReference type="AlphaFoldDB" id="A0A3K4CXI8"/>
<dbReference type="Gene3D" id="1.10.10.10">
    <property type="entry name" value="Winged helix-like DNA-binding domain superfamily/Winged helix DNA-binding domain"/>
    <property type="match status" value="1"/>
</dbReference>
<keyword evidence="1 2" id="KW-0238">DNA-binding</keyword>
<evidence type="ECO:0000259" key="3">
    <source>
        <dbReference type="PROSITE" id="PS51755"/>
    </source>
</evidence>
<dbReference type="InterPro" id="IPR016032">
    <property type="entry name" value="Sig_transdc_resp-reg_C-effctor"/>
</dbReference>
<dbReference type="InterPro" id="IPR001867">
    <property type="entry name" value="OmpR/PhoB-type_DNA-bd"/>
</dbReference>
<evidence type="ECO:0000256" key="1">
    <source>
        <dbReference type="ARBA" id="ARBA00023125"/>
    </source>
</evidence>
<dbReference type="GO" id="GO:0003677">
    <property type="term" value="F:DNA binding"/>
    <property type="evidence" value="ECO:0007669"/>
    <property type="project" value="UniProtKB-UniRule"/>
</dbReference>
<gene>
    <name evidence="4" type="ORF">GKF66_26705</name>
    <name evidence="5" type="ORF">GUC01_25720</name>
</gene>
<dbReference type="Pfam" id="PF00486">
    <property type="entry name" value="Trans_reg_C"/>
    <property type="match status" value="1"/>
</dbReference>
<proteinExistence type="predicted"/>
<dbReference type="SUPFAM" id="SSF46894">
    <property type="entry name" value="C-terminal effector domain of the bipartite response regulators"/>
    <property type="match status" value="1"/>
</dbReference>
<dbReference type="EMBL" id="WXKQ01000085">
    <property type="protein sequence ID" value="NAG22347.1"/>
    <property type="molecule type" value="Genomic_DNA"/>
</dbReference>
<sequence length="100" mass="11522">MVFLTAGHLIPDRYVLVDAHQQPVDFTQGEYGLLLALAQNSRRVLICEQLLDLIHGETTEVFDRTIDVLIMRLCRKIEINPHWCFASPIQRLASFWSNLS</sequence>
<dbReference type="GO" id="GO:0000160">
    <property type="term" value="P:phosphorelay signal transduction system"/>
    <property type="evidence" value="ECO:0007669"/>
    <property type="project" value="InterPro"/>
</dbReference>
<dbReference type="EMBL" id="WKUE01000128">
    <property type="protein sequence ID" value="MSI72293.1"/>
    <property type="molecule type" value="Genomic_DNA"/>
</dbReference>
<dbReference type="SMART" id="SM00862">
    <property type="entry name" value="Trans_reg_C"/>
    <property type="match status" value="1"/>
</dbReference>